<comment type="caution">
    <text evidence="1">The sequence shown here is derived from an EMBL/GenBank/DDBJ whole genome shotgun (WGS) entry which is preliminary data.</text>
</comment>
<sequence>MGSMGVELEGVIIKGLELDKKLGVGGDIGWALSEWVEFCVVNSVGMWRENGSGVVEVVRGGDFVAVQQRISKCKTAKEMWETLKVALEPKEAMAKSQARRKKRQNKKNLNLCLMARREDDSCSEILEERKQLWYLDSGCSKRMTRDKSKFLRISFK</sequence>
<gene>
    <name evidence="1" type="ORF">VNO80_19044</name>
</gene>
<evidence type="ECO:0000313" key="1">
    <source>
        <dbReference type="EMBL" id="KAK7353594.1"/>
    </source>
</evidence>
<keyword evidence="2" id="KW-1185">Reference proteome</keyword>
<organism evidence="1 2">
    <name type="scientific">Phaseolus coccineus</name>
    <name type="common">Scarlet runner bean</name>
    <name type="synonym">Phaseolus multiflorus</name>
    <dbReference type="NCBI Taxonomy" id="3886"/>
    <lineage>
        <taxon>Eukaryota</taxon>
        <taxon>Viridiplantae</taxon>
        <taxon>Streptophyta</taxon>
        <taxon>Embryophyta</taxon>
        <taxon>Tracheophyta</taxon>
        <taxon>Spermatophyta</taxon>
        <taxon>Magnoliopsida</taxon>
        <taxon>eudicotyledons</taxon>
        <taxon>Gunneridae</taxon>
        <taxon>Pentapetalae</taxon>
        <taxon>rosids</taxon>
        <taxon>fabids</taxon>
        <taxon>Fabales</taxon>
        <taxon>Fabaceae</taxon>
        <taxon>Papilionoideae</taxon>
        <taxon>50 kb inversion clade</taxon>
        <taxon>NPAAA clade</taxon>
        <taxon>indigoferoid/millettioid clade</taxon>
        <taxon>Phaseoleae</taxon>
        <taxon>Phaseolus</taxon>
    </lineage>
</organism>
<dbReference type="AlphaFoldDB" id="A0AAN9MFC7"/>
<reference evidence="1 2" key="1">
    <citation type="submission" date="2024-01" db="EMBL/GenBank/DDBJ databases">
        <title>The genomes of 5 underutilized Papilionoideae crops provide insights into root nodulation and disease resistanc.</title>
        <authorList>
            <person name="Jiang F."/>
        </authorList>
    </citation>
    <scope>NUCLEOTIDE SEQUENCE [LARGE SCALE GENOMIC DNA]</scope>
    <source>
        <strain evidence="1">JINMINGXINNONG_FW02</strain>
        <tissue evidence="1">Leaves</tissue>
    </source>
</reference>
<dbReference type="EMBL" id="JAYMYR010000007">
    <property type="protein sequence ID" value="KAK7353594.1"/>
    <property type="molecule type" value="Genomic_DNA"/>
</dbReference>
<dbReference type="Proteomes" id="UP001374584">
    <property type="component" value="Unassembled WGS sequence"/>
</dbReference>
<name>A0AAN9MFC7_PHACN</name>
<proteinExistence type="predicted"/>
<protein>
    <submittedName>
        <fullName evidence="1">Uncharacterized protein</fullName>
    </submittedName>
</protein>
<evidence type="ECO:0000313" key="2">
    <source>
        <dbReference type="Proteomes" id="UP001374584"/>
    </source>
</evidence>
<accession>A0AAN9MFC7</accession>